<dbReference type="eggNOG" id="KOG1023">
    <property type="taxonomic scope" value="Eukaryota"/>
</dbReference>
<dbReference type="Pfam" id="PF00211">
    <property type="entry name" value="Guanylate_cyc"/>
    <property type="match status" value="1"/>
</dbReference>
<dbReference type="KEGG" id="nve:5517355"/>
<dbReference type="SUPFAM" id="SSF55073">
    <property type="entry name" value="Nucleotide cyclase"/>
    <property type="match status" value="1"/>
</dbReference>
<dbReference type="GO" id="GO:0016020">
    <property type="term" value="C:membrane"/>
    <property type="evidence" value="ECO:0007669"/>
    <property type="project" value="UniProtKB-SubCell"/>
</dbReference>
<keyword evidence="3" id="KW-0547">Nucleotide-binding</keyword>
<gene>
    <name evidence="8" type="ORF">NEMVEDRAFT_v1g36265</name>
</gene>
<keyword evidence="5" id="KW-0472">Membrane</keyword>
<keyword evidence="6" id="KW-0456">Lyase</keyword>
<dbReference type="InterPro" id="IPR029787">
    <property type="entry name" value="Nucleotide_cyclase"/>
</dbReference>
<comment type="subcellular location">
    <subcellularLocation>
        <location evidence="1">Membrane</location>
    </subcellularLocation>
</comment>
<organism evidence="8 9">
    <name type="scientific">Nematostella vectensis</name>
    <name type="common">Starlet sea anemone</name>
    <dbReference type="NCBI Taxonomy" id="45351"/>
    <lineage>
        <taxon>Eukaryota</taxon>
        <taxon>Metazoa</taxon>
        <taxon>Cnidaria</taxon>
        <taxon>Anthozoa</taxon>
        <taxon>Hexacorallia</taxon>
        <taxon>Actiniaria</taxon>
        <taxon>Edwardsiidae</taxon>
        <taxon>Nematostella</taxon>
    </lineage>
</organism>
<feature type="non-terminal residue" evidence="8">
    <location>
        <position position="1"/>
    </location>
</feature>
<evidence type="ECO:0000256" key="3">
    <source>
        <dbReference type="ARBA" id="ARBA00022741"/>
    </source>
</evidence>
<evidence type="ECO:0000256" key="6">
    <source>
        <dbReference type="ARBA" id="ARBA00023239"/>
    </source>
</evidence>
<evidence type="ECO:0000259" key="7">
    <source>
        <dbReference type="PROSITE" id="PS50125"/>
    </source>
</evidence>
<dbReference type="InterPro" id="IPR001054">
    <property type="entry name" value="A/G_cyclase"/>
</dbReference>
<evidence type="ECO:0000313" key="9">
    <source>
        <dbReference type="Proteomes" id="UP000001593"/>
    </source>
</evidence>
<dbReference type="OMA" id="AHATHIC"/>
<name>A7RSZ0_NEMVE</name>
<accession>A7RSZ0</accession>
<dbReference type="GO" id="GO:0009190">
    <property type="term" value="P:cyclic nucleotide biosynthetic process"/>
    <property type="evidence" value="ECO:0007669"/>
    <property type="project" value="InterPro"/>
</dbReference>
<dbReference type="SMART" id="SM00044">
    <property type="entry name" value="CYCc"/>
    <property type="match status" value="1"/>
</dbReference>
<keyword evidence="9" id="KW-1185">Reference proteome</keyword>
<evidence type="ECO:0000256" key="4">
    <source>
        <dbReference type="ARBA" id="ARBA00022989"/>
    </source>
</evidence>
<evidence type="ECO:0000256" key="5">
    <source>
        <dbReference type="ARBA" id="ARBA00023136"/>
    </source>
</evidence>
<dbReference type="STRING" id="45351.A7RSZ0"/>
<dbReference type="PROSITE" id="PS50125">
    <property type="entry name" value="GUANYLATE_CYCLASE_2"/>
    <property type="match status" value="1"/>
</dbReference>
<dbReference type="HOGENOM" id="CLU_001072_6_1_1"/>
<reference evidence="8 9" key="1">
    <citation type="journal article" date="2007" name="Science">
        <title>Sea anemone genome reveals ancestral eumetazoan gene repertoire and genomic organization.</title>
        <authorList>
            <person name="Putnam N.H."/>
            <person name="Srivastava M."/>
            <person name="Hellsten U."/>
            <person name="Dirks B."/>
            <person name="Chapman J."/>
            <person name="Salamov A."/>
            <person name="Terry A."/>
            <person name="Shapiro H."/>
            <person name="Lindquist E."/>
            <person name="Kapitonov V.V."/>
            <person name="Jurka J."/>
            <person name="Genikhovich G."/>
            <person name="Grigoriev I.V."/>
            <person name="Lucas S.M."/>
            <person name="Steele R.E."/>
            <person name="Finnerty J.R."/>
            <person name="Technau U."/>
            <person name="Martindale M.Q."/>
            <person name="Rokhsar D.S."/>
        </authorList>
    </citation>
    <scope>NUCLEOTIDE SEQUENCE [LARGE SCALE GENOMIC DNA]</scope>
    <source>
        <strain evidence="9">CH2 X CH6</strain>
    </source>
</reference>
<keyword evidence="4" id="KW-1133">Transmembrane helix</keyword>
<evidence type="ECO:0000256" key="1">
    <source>
        <dbReference type="ARBA" id="ARBA00004370"/>
    </source>
</evidence>
<evidence type="ECO:0000313" key="8">
    <source>
        <dbReference type="EMBL" id="EDO45306.1"/>
    </source>
</evidence>
<evidence type="ECO:0000256" key="2">
    <source>
        <dbReference type="ARBA" id="ARBA00022692"/>
    </source>
</evidence>
<dbReference type="GO" id="GO:0016829">
    <property type="term" value="F:lyase activity"/>
    <property type="evidence" value="ECO:0007669"/>
    <property type="project" value="UniProtKB-KW"/>
</dbReference>
<dbReference type="AlphaFoldDB" id="A7RSZ0"/>
<dbReference type="CDD" id="cd07302">
    <property type="entry name" value="CHD"/>
    <property type="match status" value="1"/>
</dbReference>
<dbReference type="InParanoid" id="A7RSZ0"/>
<dbReference type="GO" id="GO:0035556">
    <property type="term" value="P:intracellular signal transduction"/>
    <property type="evidence" value="ECO:0007669"/>
    <property type="project" value="InterPro"/>
</dbReference>
<dbReference type="Proteomes" id="UP000001593">
    <property type="component" value="Unassembled WGS sequence"/>
</dbReference>
<dbReference type="PhylomeDB" id="A7RSZ0"/>
<dbReference type="FunFam" id="3.30.70.1230:FF:000015">
    <property type="entry name" value="Guanylate cyclase"/>
    <property type="match status" value="1"/>
</dbReference>
<dbReference type="Gene3D" id="3.30.70.1230">
    <property type="entry name" value="Nucleotide cyclase"/>
    <property type="match status" value="1"/>
</dbReference>
<dbReference type="InterPro" id="IPR050401">
    <property type="entry name" value="Cyclic_nucleotide_synthase"/>
</dbReference>
<protein>
    <recommendedName>
        <fullName evidence="7">Guanylate cyclase domain-containing protein</fullName>
    </recommendedName>
</protein>
<feature type="domain" description="Guanylate cyclase" evidence="7">
    <location>
        <begin position="33"/>
        <end position="164"/>
    </location>
</feature>
<keyword evidence="2" id="KW-0812">Transmembrane</keyword>
<dbReference type="PANTHER" id="PTHR11920:SF335">
    <property type="entry name" value="GUANYLATE CYCLASE"/>
    <property type="match status" value="1"/>
</dbReference>
<dbReference type="GO" id="GO:0000166">
    <property type="term" value="F:nucleotide binding"/>
    <property type="evidence" value="ECO:0007669"/>
    <property type="project" value="UniProtKB-KW"/>
</dbReference>
<proteinExistence type="predicted"/>
<sequence length="211" mass="23673">RTDELLSAMFPRSVAETLKLGEKVPSEHFDSVTVFFSDIVDFTNMCAMISPMSVTQMLNDVYSVFDDHIEKYDVYKVETIGDAYMVVSGLPLRNGTSHADEIGRMSLDLVRLTETTTLDSVPKGKKLMVRVGIHTGPCVSGVVGYKMPRYCLFGDTVNTASRMQTTGIPQKVHISETTYDLLTKFNTFHMEYRGTLEVKGKGLMRTYWLLG</sequence>
<dbReference type="EMBL" id="DS469536">
    <property type="protein sequence ID" value="EDO45306.1"/>
    <property type="molecule type" value="Genomic_DNA"/>
</dbReference>
<feature type="non-terminal residue" evidence="8">
    <location>
        <position position="211"/>
    </location>
</feature>
<dbReference type="PANTHER" id="PTHR11920">
    <property type="entry name" value="GUANYLYL CYCLASE"/>
    <property type="match status" value="1"/>
</dbReference>